<evidence type="ECO:0000313" key="2">
    <source>
        <dbReference type="Proteomes" id="UP000011991"/>
    </source>
</evidence>
<name>M5RTP5_9BACT</name>
<organism evidence="1 2">
    <name type="scientific">Rhodopirellula maiorica SM1</name>
    <dbReference type="NCBI Taxonomy" id="1265738"/>
    <lineage>
        <taxon>Bacteria</taxon>
        <taxon>Pseudomonadati</taxon>
        <taxon>Planctomycetota</taxon>
        <taxon>Planctomycetia</taxon>
        <taxon>Pirellulales</taxon>
        <taxon>Pirellulaceae</taxon>
        <taxon>Novipirellula</taxon>
    </lineage>
</organism>
<dbReference type="SUPFAM" id="SSF50939">
    <property type="entry name" value="Sialidases"/>
    <property type="match status" value="1"/>
</dbReference>
<dbReference type="PATRIC" id="fig|1265738.3.peg.407"/>
<dbReference type="Gene3D" id="2.120.10.10">
    <property type="match status" value="1"/>
</dbReference>
<accession>M5RTP5</accession>
<proteinExistence type="predicted"/>
<keyword evidence="2" id="KW-1185">Reference proteome</keyword>
<dbReference type="CDD" id="cd15482">
    <property type="entry name" value="Sialidase_non-viral"/>
    <property type="match status" value="1"/>
</dbReference>
<dbReference type="AlphaFoldDB" id="M5RTP5"/>
<evidence type="ECO:0000313" key="1">
    <source>
        <dbReference type="EMBL" id="EMI22670.1"/>
    </source>
</evidence>
<comment type="caution">
    <text evidence="1">The sequence shown here is derived from an EMBL/GenBank/DDBJ whole genome shotgun (WGS) entry which is preliminary data.</text>
</comment>
<gene>
    <name evidence="1" type="ORF">RMSM_00406</name>
</gene>
<reference evidence="1 2" key="1">
    <citation type="journal article" date="2013" name="Mar. Genomics">
        <title>Expression of sulfatases in Rhodopirellula baltica and the diversity of sulfatases in the genus Rhodopirellula.</title>
        <authorList>
            <person name="Wegner C.E."/>
            <person name="Richter-Heitmann T."/>
            <person name="Klindworth A."/>
            <person name="Klockow C."/>
            <person name="Richter M."/>
            <person name="Achstetter T."/>
            <person name="Glockner F.O."/>
            <person name="Harder J."/>
        </authorList>
    </citation>
    <scope>NUCLEOTIDE SEQUENCE [LARGE SCALE GENOMIC DNA]</scope>
    <source>
        <strain evidence="1 2">SM1</strain>
    </source>
</reference>
<dbReference type="EMBL" id="ANOG01000060">
    <property type="protein sequence ID" value="EMI22670.1"/>
    <property type="molecule type" value="Genomic_DNA"/>
</dbReference>
<protein>
    <submittedName>
        <fullName evidence="1">Sialidase</fullName>
    </submittedName>
</protein>
<dbReference type="Proteomes" id="UP000011991">
    <property type="component" value="Unassembled WGS sequence"/>
</dbReference>
<dbReference type="InterPro" id="IPR036278">
    <property type="entry name" value="Sialidase_sf"/>
</dbReference>
<sequence length="401" mass="45148">MSVERLISMRLIWFAVVLCSWMFVGGEHLLGQDLTITRGIVAEGDAQWDWTQARTGVVSGEDGFALTTMSRTSKVGAHGYHDLYFTTTRDHGRTWNSPRVLPTLKRTRQVNGYEVVAGDVWPNWHTATKRLLLTGKTFNFAGGTKENYLKEKVFYAVIDPATLQSSPLRTVAMPDRDHEGKPIIAPNAGCHQLVMLSNGDILLPIRYQKSQYPRRYTTIVARCRFDGETLTYVEHGSEHTLSTNRGLYEPSVTQFSDEFFLTMRADDGAYVAKGRDGIHFSEAIAWTFDDGKPLGSYNTQQHWVTVGGKLYLLYTRRGADNDHIMRHRAPLFIAEVDPQRLTVLRATEQVLVPEDHATLGNSGVCQINQDEAWVTVAEGLVSHGQRKGENNRVHLIRIQAD</sequence>